<evidence type="ECO:0000313" key="3">
    <source>
        <dbReference type="Proteomes" id="UP000027120"/>
    </source>
</evidence>
<feature type="transmembrane region" description="Helical" evidence="1">
    <location>
        <begin position="47"/>
        <end position="67"/>
    </location>
</feature>
<feature type="transmembrane region" description="Helical" evidence="1">
    <location>
        <begin position="20"/>
        <end position="35"/>
    </location>
</feature>
<proteinExistence type="predicted"/>
<reference evidence="2 3" key="1">
    <citation type="submission" date="2014-04" db="EMBL/GenBank/DDBJ databases">
        <authorList>
            <consortium name="International Citrus Genome Consortium"/>
            <person name="Gmitter F."/>
            <person name="Chen C."/>
            <person name="Farmerie W."/>
            <person name="Harkins T."/>
            <person name="Desany B."/>
            <person name="Mohiuddin M."/>
            <person name="Kodira C."/>
            <person name="Borodovsky M."/>
            <person name="Lomsadze A."/>
            <person name="Burns P."/>
            <person name="Jenkins J."/>
            <person name="Prochnik S."/>
            <person name="Shu S."/>
            <person name="Chapman J."/>
            <person name="Pitluck S."/>
            <person name="Schmutz J."/>
            <person name="Rokhsar D."/>
        </authorList>
    </citation>
    <scope>NUCLEOTIDE SEQUENCE</scope>
</reference>
<gene>
    <name evidence="2" type="ORF">CISIN_1g035286mg</name>
</gene>
<protein>
    <submittedName>
        <fullName evidence="2">Uncharacterized protein</fullName>
    </submittedName>
</protein>
<keyword evidence="1" id="KW-0812">Transmembrane</keyword>
<keyword evidence="1" id="KW-1133">Transmembrane helix</keyword>
<keyword evidence="3" id="KW-1185">Reference proteome</keyword>
<evidence type="ECO:0000256" key="1">
    <source>
        <dbReference type="SAM" id="Phobius"/>
    </source>
</evidence>
<organism evidence="2 3">
    <name type="scientific">Citrus sinensis</name>
    <name type="common">Sweet orange</name>
    <name type="synonym">Citrus aurantium var. sinensis</name>
    <dbReference type="NCBI Taxonomy" id="2711"/>
    <lineage>
        <taxon>Eukaryota</taxon>
        <taxon>Viridiplantae</taxon>
        <taxon>Streptophyta</taxon>
        <taxon>Embryophyta</taxon>
        <taxon>Tracheophyta</taxon>
        <taxon>Spermatophyta</taxon>
        <taxon>Magnoliopsida</taxon>
        <taxon>eudicotyledons</taxon>
        <taxon>Gunneridae</taxon>
        <taxon>Pentapetalae</taxon>
        <taxon>rosids</taxon>
        <taxon>malvids</taxon>
        <taxon>Sapindales</taxon>
        <taxon>Rutaceae</taxon>
        <taxon>Aurantioideae</taxon>
        <taxon>Citrus</taxon>
    </lineage>
</organism>
<evidence type="ECO:0000313" key="2">
    <source>
        <dbReference type="EMBL" id="KDO37673.1"/>
    </source>
</evidence>
<dbReference type="EMBL" id="KK789996">
    <property type="protein sequence ID" value="KDO37673.1"/>
    <property type="molecule type" value="Genomic_DNA"/>
</dbReference>
<name>A0A067D4I4_CITSI</name>
<dbReference type="AlphaFoldDB" id="A0A067D4I4"/>
<accession>A0A067D4I4</accession>
<dbReference type="Proteomes" id="UP000027120">
    <property type="component" value="Unassembled WGS sequence"/>
</dbReference>
<dbReference type="SMR" id="A0A067D4I4"/>
<sequence length="68" mass="8045">MENNKNISRPPETFKEVRKLISLKVMSLIILILHKDPKKMFTSLTQLFVEFIIFLVILDFLFLCVAYL</sequence>
<keyword evidence="1" id="KW-0472">Membrane</keyword>